<feature type="compositionally biased region" description="Basic residues" evidence="4">
    <location>
        <begin position="247"/>
        <end position="256"/>
    </location>
</feature>
<feature type="compositionally biased region" description="Low complexity" evidence="4">
    <location>
        <begin position="151"/>
        <end position="160"/>
    </location>
</feature>
<evidence type="ECO:0000256" key="3">
    <source>
        <dbReference type="ARBA" id="ARBA00023054"/>
    </source>
</evidence>
<dbReference type="STRING" id="59463.ENSMLUP00000002038"/>
<dbReference type="Pfam" id="PF15914">
    <property type="entry name" value="FAM193_C"/>
    <property type="match status" value="1"/>
</dbReference>
<feature type="compositionally biased region" description="Polar residues" evidence="4">
    <location>
        <begin position="236"/>
        <end position="245"/>
    </location>
</feature>
<dbReference type="GeneTree" id="ENSGT00390000000973"/>
<dbReference type="AlphaFoldDB" id="G1NXE7"/>
<feature type="compositionally biased region" description="Basic residues" evidence="4">
    <location>
        <begin position="522"/>
        <end position="532"/>
    </location>
</feature>
<organism evidence="6 7">
    <name type="scientific">Myotis lucifugus</name>
    <name type="common">Little brown bat</name>
    <dbReference type="NCBI Taxonomy" id="59463"/>
    <lineage>
        <taxon>Eukaryota</taxon>
        <taxon>Metazoa</taxon>
        <taxon>Chordata</taxon>
        <taxon>Craniata</taxon>
        <taxon>Vertebrata</taxon>
        <taxon>Euteleostomi</taxon>
        <taxon>Mammalia</taxon>
        <taxon>Eutheria</taxon>
        <taxon>Laurasiatheria</taxon>
        <taxon>Chiroptera</taxon>
        <taxon>Yangochiroptera</taxon>
        <taxon>Vespertilionidae</taxon>
        <taxon>Myotis</taxon>
    </lineage>
</organism>
<dbReference type="InParanoid" id="G1NXE7"/>
<sequence>EEHRHAVPAAPRNSPTGLAPLPALAPAPLAPASTPHLANLAAPAFPKSAATSPGFVDTRKSFCPASVAPTAPSTDGPISAPPSVCSCRSPPIFTCVCACKSSLNLPVESHLPPPRIKRCDPDCEGHRCENGVYDPQQDDGDESADEDSCSEHSSSTSTSTNQKEGKYCDCCYCEFFGHGGPPAAPTSRNYAEMREKLRLRLTKRKEEQPKKADPLSERESVVDHRRVEDLLQFINSSEPKPVSSTRAAKRARHKQRKQLEEKARLEAEARAREHEHVREEQRQQEQEEERLTAELQRLQELQKLRAVKKKKKERPSKDCPKLSMLAGALQAAAESLPNPVHMHNGSLEQNEEPETSPHSPCRHANHTEPGPEADPGPEAEPGDNRDSKLLLPEGVVGKQQEPLSFLLDIMHQHKEGTGKQKPKQAGKAGSEAGRRPVEPPRASESQPRPRPQTEPKAKVLDLTSLAEQKREDRKANSNNNNKKQLNHVKEGKASPGPSEPACPGEPAHSSKPVPADSPQPRGKSKKSRKKKGDRAGSSLGKSAQRPWRPEVWDRGGRARRGGGVVLWSCASLDDVFLPKDIDLDSVDMDETEREVEYFKRFCLDSARQTRQRLSINWSNFSLKKATFAAH</sequence>
<evidence type="ECO:0000256" key="1">
    <source>
        <dbReference type="ARBA" id="ARBA00009689"/>
    </source>
</evidence>
<feature type="region of interest" description="Disordered" evidence="4">
    <location>
        <begin position="130"/>
        <end position="164"/>
    </location>
</feature>
<reference evidence="6" key="3">
    <citation type="submission" date="2025-09" db="UniProtKB">
        <authorList>
            <consortium name="Ensembl"/>
        </authorList>
    </citation>
    <scope>IDENTIFICATION</scope>
</reference>
<evidence type="ECO:0000313" key="7">
    <source>
        <dbReference type="Proteomes" id="UP000001074"/>
    </source>
</evidence>
<proteinExistence type="inferred from homology"/>
<dbReference type="EMBL" id="AAPE02048905">
    <property type="status" value="NOT_ANNOTATED_CDS"/>
    <property type="molecule type" value="Genomic_DNA"/>
</dbReference>
<feature type="region of interest" description="Disordered" evidence="4">
    <location>
        <begin position="306"/>
        <end position="325"/>
    </location>
</feature>
<dbReference type="Proteomes" id="UP000001074">
    <property type="component" value="Unassembled WGS sequence"/>
</dbReference>
<reference evidence="6" key="2">
    <citation type="submission" date="2025-08" db="UniProtKB">
        <authorList>
            <consortium name="Ensembl"/>
        </authorList>
    </citation>
    <scope>IDENTIFICATION</scope>
</reference>
<feature type="region of interest" description="Disordered" evidence="4">
    <location>
        <begin position="201"/>
        <end position="221"/>
    </location>
</feature>
<dbReference type="PANTHER" id="PTHR15109:SF2">
    <property type="entry name" value="PROTEIN FAM193A"/>
    <property type="match status" value="1"/>
</dbReference>
<evidence type="ECO:0000256" key="4">
    <source>
        <dbReference type="SAM" id="MobiDB-lite"/>
    </source>
</evidence>
<evidence type="ECO:0000259" key="5">
    <source>
        <dbReference type="Pfam" id="PF15914"/>
    </source>
</evidence>
<feature type="region of interest" description="Disordered" evidence="4">
    <location>
        <begin position="333"/>
        <end position="555"/>
    </location>
</feature>
<feature type="compositionally biased region" description="Basic and acidic residues" evidence="4">
    <location>
        <begin position="257"/>
        <end position="290"/>
    </location>
</feature>
<dbReference type="PANTHER" id="PTHR15109">
    <property type="entry name" value="AGAP004327-PA"/>
    <property type="match status" value="1"/>
</dbReference>
<comment type="similarity">
    <text evidence="1">Belongs to the FAM193 family.</text>
</comment>
<accession>G1NXE7</accession>
<feature type="region of interest" description="Disordered" evidence="4">
    <location>
        <begin position="1"/>
        <end position="22"/>
    </location>
</feature>
<reference evidence="6 7" key="1">
    <citation type="journal article" date="2011" name="Nature">
        <title>A high-resolution map of human evolutionary constraint using 29 mammals.</title>
        <authorList>
            <person name="Lindblad-Toh K."/>
            <person name="Garber M."/>
            <person name="Zuk O."/>
            <person name="Lin M.F."/>
            <person name="Parker B.J."/>
            <person name="Washietl S."/>
            <person name="Kheradpour P."/>
            <person name="Ernst J."/>
            <person name="Jordan G."/>
            <person name="Mauceli E."/>
            <person name="Ward L.D."/>
            <person name="Lowe C.B."/>
            <person name="Holloway A.K."/>
            <person name="Clamp M."/>
            <person name="Gnerre S."/>
            <person name="Alfoldi J."/>
            <person name="Beal K."/>
            <person name="Chang J."/>
            <person name="Clawson H."/>
            <person name="Cuff J."/>
            <person name="Di Palma F."/>
            <person name="Fitzgerald S."/>
            <person name="Flicek P."/>
            <person name="Guttman M."/>
            <person name="Hubisz M.J."/>
            <person name="Jaffe D.B."/>
            <person name="Jungreis I."/>
            <person name="Kent W.J."/>
            <person name="Kostka D."/>
            <person name="Lara M."/>
            <person name="Martins A.L."/>
            <person name="Massingham T."/>
            <person name="Moltke I."/>
            <person name="Raney B.J."/>
            <person name="Rasmussen M.D."/>
            <person name="Robinson J."/>
            <person name="Stark A."/>
            <person name="Vilella A.J."/>
            <person name="Wen J."/>
            <person name="Xie X."/>
            <person name="Zody M.C."/>
            <person name="Baldwin J."/>
            <person name="Bloom T."/>
            <person name="Chin C.W."/>
            <person name="Heiman D."/>
            <person name="Nicol R."/>
            <person name="Nusbaum C."/>
            <person name="Young S."/>
            <person name="Wilkinson J."/>
            <person name="Worley K.C."/>
            <person name="Kovar C.L."/>
            <person name="Muzny D.M."/>
            <person name="Gibbs R.A."/>
            <person name="Cree A."/>
            <person name="Dihn H.H."/>
            <person name="Fowler G."/>
            <person name="Jhangiani S."/>
            <person name="Joshi V."/>
            <person name="Lee S."/>
            <person name="Lewis L.R."/>
            <person name="Nazareth L.V."/>
            <person name="Okwuonu G."/>
            <person name="Santibanez J."/>
            <person name="Warren W.C."/>
            <person name="Mardis E.R."/>
            <person name="Weinstock G.M."/>
            <person name="Wilson R.K."/>
            <person name="Delehaunty K."/>
            <person name="Dooling D."/>
            <person name="Fronik C."/>
            <person name="Fulton L."/>
            <person name="Fulton B."/>
            <person name="Graves T."/>
            <person name="Minx P."/>
            <person name="Sodergren E."/>
            <person name="Birney E."/>
            <person name="Margulies E.H."/>
            <person name="Herrero J."/>
            <person name="Green E.D."/>
            <person name="Haussler D."/>
            <person name="Siepel A."/>
            <person name="Goldman N."/>
            <person name="Pollard K.S."/>
            <person name="Pedersen J.S."/>
            <person name="Lander E.S."/>
            <person name="Kellis M."/>
        </authorList>
    </citation>
    <scope>NUCLEOTIDE SEQUENCE [LARGE SCALE GENOMIC DNA]</scope>
</reference>
<name>G1NXE7_MYOLU</name>
<protein>
    <recommendedName>
        <fullName evidence="5">FAM193 C-terminal domain-containing protein</fullName>
    </recommendedName>
</protein>
<dbReference type="eggNOG" id="ENOG502QVAZ">
    <property type="taxonomic scope" value="Eukaryota"/>
</dbReference>
<dbReference type="InterPro" id="IPR029717">
    <property type="entry name" value="FAM193"/>
</dbReference>
<dbReference type="InterPro" id="IPR031802">
    <property type="entry name" value="FAM193_C"/>
</dbReference>
<evidence type="ECO:0000313" key="6">
    <source>
        <dbReference type="Ensembl" id="ENSMLUP00000002038.2"/>
    </source>
</evidence>
<dbReference type="HOGENOM" id="CLU_016371_0_0_1"/>
<dbReference type="OMA" id="ATIASDH"/>
<keyword evidence="2" id="KW-0597">Phosphoprotein</keyword>
<keyword evidence="3" id="KW-0175">Coiled coil</keyword>
<feature type="domain" description="FAM193 C-terminal" evidence="5">
    <location>
        <begin position="573"/>
        <end position="629"/>
    </location>
</feature>
<feature type="region of interest" description="Disordered" evidence="4">
    <location>
        <begin position="236"/>
        <end position="290"/>
    </location>
</feature>
<keyword evidence="7" id="KW-1185">Reference proteome</keyword>
<feature type="compositionally biased region" description="Acidic residues" evidence="4">
    <location>
        <begin position="136"/>
        <end position="148"/>
    </location>
</feature>
<evidence type="ECO:0000256" key="2">
    <source>
        <dbReference type="ARBA" id="ARBA00022553"/>
    </source>
</evidence>
<dbReference type="Ensembl" id="ENSMLUT00000002239.2">
    <property type="protein sequence ID" value="ENSMLUP00000002038.2"/>
    <property type="gene ID" value="ENSMLUG00000002232.2"/>
</dbReference>